<sequence>MPPSPVESRRFLSGSIAMDVVSGRSTLSHTRNSGKNDGHFGDSKLTHRRPNDSNNRLRPDFDPQPKFYYSDYSDVDAAPSFNFNLISLDITKPGSTKEIEYNYNPITGADIFEIKRPNLLRKVTERERLLWESKHGKYSDKIIAFKDERGENRLKVFIADDVNMKQRPRLALPVRVPGIGKDAPGGKDASGGPGGGPRGSPAGSEREGGSSRDEFIVLSKESTDRRAASKRHEENLRSKRVSPDSRFRDDHRYRSPRGYGFRHFDDYRRYDDHRHYKPRHDRLREFEKKRRPHKSEYIPGDLFLLFASKEATKKKFDLMVNGQTERYQFKPEAQCVRVRVDDHILWKHRHGHPFPSGLEFDKREGMVLLQFPEFTDVYINAEGVWYYRI</sequence>
<dbReference type="RefSeq" id="XP_009690865.1">
    <property type="nucleotide sequence ID" value="XM_009692570.1"/>
</dbReference>
<feature type="region of interest" description="Disordered" evidence="1">
    <location>
        <begin position="173"/>
        <end position="252"/>
    </location>
</feature>
<accession>J4DPE5</accession>
<feature type="compositionally biased region" description="Basic and acidic residues" evidence="1">
    <location>
        <begin position="34"/>
        <end position="62"/>
    </location>
</feature>
<dbReference type="EMBL" id="AP011947">
    <property type="protein sequence ID" value="BAM40564.1"/>
    <property type="molecule type" value="Genomic_DNA"/>
</dbReference>
<protein>
    <submittedName>
        <fullName evidence="2">Uncharacterized protein</fullName>
    </submittedName>
</protein>
<name>J4DPE5_THEOR</name>
<reference evidence="2 3" key="1">
    <citation type="journal article" date="2012" name="MBio">
        <title>Comparative genome analysis of three eukaryotic parasites with differing abilities to transform leukocytes reveals key mediators of Theileria-induced leukocyte transformation.</title>
        <authorList>
            <person name="Hayashida K."/>
            <person name="Hara Y."/>
            <person name="Abe T."/>
            <person name="Yamasaki C."/>
            <person name="Toyoda A."/>
            <person name="Kosuge T."/>
            <person name="Suzuki Y."/>
            <person name="Sato Y."/>
            <person name="Kawashima S."/>
            <person name="Katayama T."/>
            <person name="Wakaguri H."/>
            <person name="Inoue N."/>
            <person name="Homma K."/>
            <person name="Tada-Umezaki M."/>
            <person name="Yagi Y."/>
            <person name="Fujii Y."/>
            <person name="Habara T."/>
            <person name="Kanehisa M."/>
            <person name="Watanabe H."/>
            <person name="Ito K."/>
            <person name="Gojobori T."/>
            <person name="Sugawara H."/>
            <person name="Imanishi T."/>
            <person name="Weir W."/>
            <person name="Gardner M."/>
            <person name="Pain A."/>
            <person name="Shiels B."/>
            <person name="Hattori M."/>
            <person name="Nene V."/>
            <person name="Sugimoto C."/>
        </authorList>
    </citation>
    <scope>NUCLEOTIDE SEQUENCE [LARGE SCALE GENOMIC DNA]</scope>
    <source>
        <strain evidence="2 3">Shintoku</strain>
    </source>
</reference>
<evidence type="ECO:0000313" key="3">
    <source>
        <dbReference type="Proteomes" id="UP000003786"/>
    </source>
</evidence>
<feature type="region of interest" description="Disordered" evidence="1">
    <location>
        <begin position="22"/>
        <end position="62"/>
    </location>
</feature>
<dbReference type="Proteomes" id="UP000003786">
    <property type="component" value="Chromosome 2"/>
</dbReference>
<proteinExistence type="predicted"/>
<gene>
    <name evidence="2" type="ORF">TOT_020000819</name>
</gene>
<feature type="compositionally biased region" description="Polar residues" evidence="1">
    <location>
        <begin position="23"/>
        <end position="33"/>
    </location>
</feature>
<evidence type="ECO:0000313" key="2">
    <source>
        <dbReference type="EMBL" id="BAM40564.1"/>
    </source>
</evidence>
<evidence type="ECO:0000256" key="1">
    <source>
        <dbReference type="SAM" id="MobiDB-lite"/>
    </source>
</evidence>
<keyword evidence="3" id="KW-1185">Reference proteome</keyword>
<feature type="compositionally biased region" description="Gly residues" evidence="1">
    <location>
        <begin position="188"/>
        <end position="198"/>
    </location>
</feature>
<feature type="compositionally biased region" description="Basic and acidic residues" evidence="1">
    <location>
        <begin position="204"/>
        <end position="252"/>
    </location>
</feature>
<dbReference type="AlphaFoldDB" id="J4DPE5"/>
<dbReference type="VEuPathDB" id="PiroplasmaDB:TOT_020000819"/>
<organism evidence="2 3">
    <name type="scientific">Theileria orientalis strain Shintoku</name>
    <dbReference type="NCBI Taxonomy" id="869250"/>
    <lineage>
        <taxon>Eukaryota</taxon>
        <taxon>Sar</taxon>
        <taxon>Alveolata</taxon>
        <taxon>Apicomplexa</taxon>
        <taxon>Aconoidasida</taxon>
        <taxon>Piroplasmida</taxon>
        <taxon>Theileriidae</taxon>
        <taxon>Theileria</taxon>
    </lineage>
</organism>
<dbReference type="GeneID" id="20714935"/>
<dbReference type="KEGG" id="tot:TOT_020000819"/>